<dbReference type="GO" id="GO:0003676">
    <property type="term" value="F:nucleic acid binding"/>
    <property type="evidence" value="ECO:0007669"/>
    <property type="project" value="InterPro"/>
</dbReference>
<dbReference type="SUPFAM" id="SSF54060">
    <property type="entry name" value="His-Me finger endonucleases"/>
    <property type="match status" value="1"/>
</dbReference>
<dbReference type="RefSeq" id="WP_072875713.1">
    <property type="nucleotide sequence ID" value="NZ_FOKU01000001.1"/>
</dbReference>
<reference evidence="15 16" key="1">
    <citation type="submission" date="2016-11" db="EMBL/GenBank/DDBJ databases">
        <authorList>
            <person name="Varghese N."/>
            <person name="Submissions S."/>
        </authorList>
    </citation>
    <scope>NUCLEOTIDE SEQUENCE [LARGE SCALE GENOMIC DNA]</scope>
    <source>
        <strain evidence="15 16">CGMCC 1.12174</strain>
        <strain evidence="14 17">DSM 26351</strain>
    </source>
</reference>
<keyword evidence="11" id="KW-0472">Membrane</keyword>
<dbReference type="PANTHER" id="PTHR13966:SF5">
    <property type="entry name" value="ENDONUCLEASE G, MITOCHONDRIAL"/>
    <property type="match status" value="1"/>
</dbReference>
<accession>A0A1M6P9E9</accession>
<evidence type="ECO:0000256" key="5">
    <source>
        <dbReference type="ARBA" id="ARBA00022759"/>
    </source>
</evidence>
<protein>
    <recommendedName>
        <fullName evidence="10">Endonuclease</fullName>
        <ecNumber evidence="10">3.1.30.-</ecNumber>
    </recommendedName>
</protein>
<comment type="similarity">
    <text evidence="2 10">Belongs to the DNA/RNA non-specific endonuclease family.</text>
</comment>
<evidence type="ECO:0000313" key="14">
    <source>
        <dbReference type="EMBL" id="SFB66449.1"/>
    </source>
</evidence>
<evidence type="ECO:0000256" key="2">
    <source>
        <dbReference type="ARBA" id="ARBA00010052"/>
    </source>
</evidence>
<evidence type="ECO:0000313" key="16">
    <source>
        <dbReference type="Proteomes" id="UP000184031"/>
    </source>
</evidence>
<keyword evidence="6 10" id="KW-0378">Hydrolase</keyword>
<dbReference type="EMBL" id="FRAT01000001">
    <property type="protein sequence ID" value="SHK04537.1"/>
    <property type="molecule type" value="Genomic_DNA"/>
</dbReference>
<name>A0A1M6P9E9_9FLAO</name>
<keyword evidence="7" id="KW-0460">Magnesium</keyword>
<evidence type="ECO:0000256" key="8">
    <source>
        <dbReference type="PIRSR" id="PIRSR640255-1"/>
    </source>
</evidence>
<dbReference type="Proteomes" id="UP000184031">
    <property type="component" value="Unassembled WGS sequence"/>
</dbReference>
<evidence type="ECO:0000259" key="12">
    <source>
        <dbReference type="SMART" id="SM00477"/>
    </source>
</evidence>
<dbReference type="PANTHER" id="PTHR13966">
    <property type="entry name" value="ENDONUCLEASE RELATED"/>
    <property type="match status" value="1"/>
</dbReference>
<evidence type="ECO:0000256" key="10">
    <source>
        <dbReference type="RuleBase" id="RU366055"/>
    </source>
</evidence>
<evidence type="ECO:0000256" key="7">
    <source>
        <dbReference type="ARBA" id="ARBA00022842"/>
    </source>
</evidence>
<evidence type="ECO:0000256" key="1">
    <source>
        <dbReference type="ARBA" id="ARBA00001946"/>
    </source>
</evidence>
<dbReference type="InterPro" id="IPR001604">
    <property type="entry name" value="Endo_G_ENPP1-like_dom"/>
</dbReference>
<sequence>MKKKTTYTLLITLCIIGFWLFENFYTPDTYTNPKSSDAHVVNMDFLPNSTTGEVIKHEFYTLSYSEPHEQAEWVAYELKKSHLTHDDRKRPYFIEDPKVSSKSADWRNYRGSGYDRGHLCPAGDRRFSEQAYNETFYTSNISPQDREFNAGVWNRLEQQVRNWCRTYGDLMVITGGVLEEGLEEIGEEDVDVPRAFYKIVLRKEGEQVKALAFLMDARESQASLDTFLVPIATLEARTGLDFFQKRPKSWQDKVEKAVDTSGWDF</sequence>
<dbReference type="InterPro" id="IPR044925">
    <property type="entry name" value="His-Me_finger_sf"/>
</dbReference>
<dbReference type="EMBL" id="FOKU01000001">
    <property type="protein sequence ID" value="SFB66449.1"/>
    <property type="molecule type" value="Genomic_DNA"/>
</dbReference>
<dbReference type="InterPro" id="IPR018524">
    <property type="entry name" value="DNA/RNA_endonuclease_AS"/>
</dbReference>
<dbReference type="OrthoDB" id="9811262at2"/>
<evidence type="ECO:0000256" key="9">
    <source>
        <dbReference type="PIRSR" id="PIRSR640255-2"/>
    </source>
</evidence>
<organism evidence="15 16">
    <name type="scientific">Flagellimonas taeanensis</name>
    <dbReference type="NCBI Taxonomy" id="1005926"/>
    <lineage>
        <taxon>Bacteria</taxon>
        <taxon>Pseudomonadati</taxon>
        <taxon>Bacteroidota</taxon>
        <taxon>Flavobacteriia</taxon>
        <taxon>Flavobacteriales</taxon>
        <taxon>Flavobacteriaceae</taxon>
        <taxon>Flagellimonas</taxon>
    </lineage>
</organism>
<proteinExistence type="inferred from homology"/>
<gene>
    <name evidence="14" type="ORF">SAMN04487891_10185</name>
    <name evidence="15" type="ORF">SAMN05216293_0086</name>
</gene>
<keyword evidence="17" id="KW-1185">Reference proteome</keyword>
<dbReference type="Proteomes" id="UP000198940">
    <property type="component" value="Unassembled WGS sequence"/>
</dbReference>
<dbReference type="SMART" id="SM00477">
    <property type="entry name" value="NUC"/>
    <property type="match status" value="1"/>
</dbReference>
<feature type="domain" description="DNA/RNA non-specific endonuclease/pyrophosphatase/phosphodiesterase" evidence="13">
    <location>
        <begin position="56"/>
        <end position="249"/>
    </location>
</feature>
<evidence type="ECO:0000313" key="15">
    <source>
        <dbReference type="EMBL" id="SHK04537.1"/>
    </source>
</evidence>
<dbReference type="GO" id="GO:0016787">
    <property type="term" value="F:hydrolase activity"/>
    <property type="evidence" value="ECO:0007669"/>
    <property type="project" value="UniProtKB-KW"/>
</dbReference>
<dbReference type="GO" id="GO:0004519">
    <property type="term" value="F:endonuclease activity"/>
    <property type="evidence" value="ECO:0007669"/>
    <property type="project" value="UniProtKB-UniRule"/>
</dbReference>
<evidence type="ECO:0000256" key="6">
    <source>
        <dbReference type="ARBA" id="ARBA00022801"/>
    </source>
</evidence>
<dbReference type="GO" id="GO:0046872">
    <property type="term" value="F:metal ion binding"/>
    <property type="evidence" value="ECO:0007669"/>
    <property type="project" value="UniProtKB-KW"/>
</dbReference>
<feature type="transmembrane region" description="Helical" evidence="11">
    <location>
        <begin position="7"/>
        <end position="25"/>
    </location>
</feature>
<feature type="domain" description="ENPP1-3/EXOG-like endonuclease/phosphodiesterase" evidence="12">
    <location>
        <begin position="57"/>
        <end position="249"/>
    </location>
</feature>
<dbReference type="STRING" id="1055723.SAMN05216293_0086"/>
<dbReference type="PROSITE" id="PS01070">
    <property type="entry name" value="NUCLEASE_NON_SPEC"/>
    <property type="match status" value="1"/>
</dbReference>
<feature type="active site" description="Proton acceptor" evidence="8">
    <location>
        <position position="118"/>
    </location>
</feature>
<dbReference type="SMART" id="SM00892">
    <property type="entry name" value="Endonuclease_NS"/>
    <property type="match status" value="1"/>
</dbReference>
<keyword evidence="5 10" id="KW-0255">Endonuclease</keyword>
<evidence type="ECO:0000256" key="3">
    <source>
        <dbReference type="ARBA" id="ARBA00022722"/>
    </source>
</evidence>
<comment type="caution">
    <text evidence="15">The sequence shown here is derived from an EMBL/GenBank/DDBJ whole genome shotgun (WGS) entry which is preliminary data.</text>
</comment>
<dbReference type="Pfam" id="PF01223">
    <property type="entry name" value="Endonuclease_NS"/>
    <property type="match status" value="1"/>
</dbReference>
<evidence type="ECO:0000259" key="13">
    <source>
        <dbReference type="SMART" id="SM00892"/>
    </source>
</evidence>
<evidence type="ECO:0000313" key="17">
    <source>
        <dbReference type="Proteomes" id="UP000198940"/>
    </source>
</evidence>
<feature type="binding site" evidence="9">
    <location>
        <position position="149"/>
    </location>
    <ligand>
        <name>Mg(2+)</name>
        <dbReference type="ChEBI" id="CHEBI:18420"/>
        <note>catalytic</note>
    </ligand>
</feature>
<dbReference type="InterPro" id="IPR044929">
    <property type="entry name" value="DNA/RNA_non-sp_Endonuclease_sf"/>
</dbReference>
<keyword evidence="4 9" id="KW-0479">Metal-binding</keyword>
<dbReference type="InterPro" id="IPR020821">
    <property type="entry name" value="ENPP1-3/EXOG-like_nuc-like"/>
</dbReference>
<dbReference type="Gene3D" id="3.40.570.10">
    <property type="entry name" value="Extracellular Endonuclease, subunit A"/>
    <property type="match status" value="1"/>
</dbReference>
<comment type="cofactor">
    <cofactor evidence="1 10">
        <name>Mg(2+)</name>
        <dbReference type="ChEBI" id="CHEBI:18420"/>
    </cofactor>
</comment>
<keyword evidence="3 10" id="KW-0540">Nuclease</keyword>
<keyword evidence="11" id="KW-1133">Transmembrane helix</keyword>
<evidence type="ECO:0000256" key="4">
    <source>
        <dbReference type="ARBA" id="ARBA00022723"/>
    </source>
</evidence>
<dbReference type="InterPro" id="IPR040255">
    <property type="entry name" value="Non-specific_endonuclease"/>
</dbReference>
<dbReference type="AlphaFoldDB" id="A0A1M6P9E9"/>
<keyword evidence="11" id="KW-0812">Transmembrane</keyword>
<evidence type="ECO:0000256" key="11">
    <source>
        <dbReference type="SAM" id="Phobius"/>
    </source>
</evidence>
<dbReference type="EC" id="3.1.30.-" evidence="10"/>